<dbReference type="OrthoDB" id="20837at2"/>
<feature type="domain" description="Amine oxidase" evidence="7">
    <location>
        <begin position="10"/>
        <end position="461"/>
    </location>
</feature>
<comment type="pathway">
    <text evidence="6">Porphyrin-containing compound metabolism; protoheme biosynthesis.</text>
</comment>
<dbReference type="InterPro" id="IPR002937">
    <property type="entry name" value="Amino_oxidase"/>
</dbReference>
<dbReference type="InterPro" id="IPR036188">
    <property type="entry name" value="FAD/NAD-bd_sf"/>
</dbReference>
<protein>
    <recommendedName>
        <fullName evidence="6">Coproporphyrinogen III oxidase</fullName>
        <ecNumber evidence="6">1.3.3.15</ecNumber>
    </recommendedName>
</protein>
<dbReference type="SUPFAM" id="SSF51905">
    <property type="entry name" value="FAD/NAD(P)-binding domain"/>
    <property type="match status" value="1"/>
</dbReference>
<dbReference type="Gene3D" id="3.50.50.60">
    <property type="entry name" value="FAD/NAD(P)-binding domain"/>
    <property type="match status" value="1"/>
</dbReference>
<dbReference type="Pfam" id="PF01593">
    <property type="entry name" value="Amino_oxidase"/>
    <property type="match status" value="1"/>
</dbReference>
<dbReference type="SUPFAM" id="SSF54373">
    <property type="entry name" value="FAD-linked reductases, C-terminal domain"/>
    <property type="match status" value="1"/>
</dbReference>
<comment type="catalytic activity">
    <reaction evidence="6">
        <text>coproporphyrinogen III + 3 O2 = coproporphyrin III + 3 H2O2</text>
        <dbReference type="Rhea" id="RHEA:43436"/>
        <dbReference type="ChEBI" id="CHEBI:15379"/>
        <dbReference type="ChEBI" id="CHEBI:16240"/>
        <dbReference type="ChEBI" id="CHEBI:57309"/>
        <dbReference type="ChEBI" id="CHEBI:131725"/>
        <dbReference type="EC" id="1.3.3.15"/>
    </reaction>
</comment>
<keyword evidence="5 6" id="KW-0350">Heme biosynthesis</keyword>
<keyword evidence="3 6" id="KW-0274">FAD</keyword>
<dbReference type="InterPro" id="IPR004572">
    <property type="entry name" value="Protoporphyrinogen_oxidase"/>
</dbReference>
<evidence type="ECO:0000256" key="5">
    <source>
        <dbReference type="ARBA" id="ARBA00023133"/>
    </source>
</evidence>
<dbReference type="NCBIfam" id="TIGR00562">
    <property type="entry name" value="proto_IX_ox"/>
    <property type="match status" value="1"/>
</dbReference>
<keyword evidence="2 6" id="KW-0285">Flavoprotein</keyword>
<dbReference type="Gene3D" id="1.10.3110.10">
    <property type="entry name" value="protoporphyrinogen ix oxidase, domain 3"/>
    <property type="match status" value="1"/>
</dbReference>
<dbReference type="GO" id="GO:0005737">
    <property type="term" value="C:cytoplasm"/>
    <property type="evidence" value="ECO:0007669"/>
    <property type="project" value="UniProtKB-SubCell"/>
</dbReference>
<sequence length="470" mass="50815">MNISVVGAGISGLATAFAIQQQARRLGLEWTLDIFEKEDCSGGKIRSEKVDGYLCEWGPNGFLDSKPMTLDLCREAGLAEQLLRSNDAARKRFIFSGGRLQRVPESAADFFRSSLVSWPGKLRLAAELLVPRRKDLTDETLADFVRRRLGREALDQMVGPMAAGIFAGDPETMSLRSCFPRIHELEQQYGGLIRALLLLARKKRAERRAGKAVAGAAGPGGILTSFGGGIQELTDGLSRLLAPNLHLGDAVAAITPLKEGFSLRTHKGRVHETDIVVAAVPAMALATQVEGFSAPMAAQLRQIPYAPLQIACFGYRREALPLSLDGFGYLAARRSGMHSLGTLWSSSIFPGRAPAGYVLLRTMFGGATRPDAAQLSADEVQQRVEEDLSRSMGIKQAPDFVRIIRHTAAIPQYVSGHGARLKVLEDKAAAYPGLFLVGNAFYGVGLNDCVAAADRVASRVLTLMQQRQQA</sequence>
<organism evidence="8 9">
    <name type="scientific">Syntrophotalea carbinolica (strain DSM 2380 / NBRC 103641 / GraBd1)</name>
    <name type="common">Pelobacter carbinolicus</name>
    <dbReference type="NCBI Taxonomy" id="338963"/>
    <lineage>
        <taxon>Bacteria</taxon>
        <taxon>Pseudomonadati</taxon>
        <taxon>Thermodesulfobacteriota</taxon>
        <taxon>Desulfuromonadia</taxon>
        <taxon>Desulfuromonadales</taxon>
        <taxon>Syntrophotaleaceae</taxon>
        <taxon>Syntrophotalea</taxon>
    </lineage>
</organism>
<dbReference type="AlphaFoldDB" id="Q3A6H6"/>
<evidence type="ECO:0000256" key="3">
    <source>
        <dbReference type="ARBA" id="ARBA00022827"/>
    </source>
</evidence>
<comment type="similarity">
    <text evidence="6">Belongs to the protoporphyrinogen/coproporphyrinogen oxidase family. Coproporphyrinogen III oxidase subfamily.</text>
</comment>
<gene>
    <name evidence="8" type="primary">hemY</name>
    <name evidence="8" type="ordered locus">Pcar_0772</name>
</gene>
<keyword evidence="4 6" id="KW-0560">Oxidoreductase</keyword>
<dbReference type="PANTHER" id="PTHR42923">
    <property type="entry name" value="PROTOPORPHYRINOGEN OXIDASE"/>
    <property type="match status" value="1"/>
</dbReference>
<dbReference type="EC" id="1.3.3.15" evidence="6"/>
<name>Q3A6H6_SYNC1</name>
<comment type="function">
    <text evidence="6">Involved in coproporphyrin-dependent heme b biosynthesis. Catalyzes the oxidation of coproporphyrinogen III to coproporphyrin III.</text>
</comment>
<evidence type="ECO:0000256" key="1">
    <source>
        <dbReference type="ARBA" id="ARBA00001974"/>
    </source>
</evidence>
<dbReference type="eggNOG" id="COG1232">
    <property type="taxonomic scope" value="Bacteria"/>
</dbReference>
<dbReference type="Proteomes" id="UP000002534">
    <property type="component" value="Chromosome"/>
</dbReference>
<dbReference type="GO" id="GO:0004729">
    <property type="term" value="F:oxygen-dependent protoporphyrinogen oxidase activity"/>
    <property type="evidence" value="ECO:0007669"/>
    <property type="project" value="UniProtKB-UniRule"/>
</dbReference>
<dbReference type="InterPro" id="IPR050464">
    <property type="entry name" value="Zeta_carotene_desat/Oxidored"/>
</dbReference>
<evidence type="ECO:0000313" key="9">
    <source>
        <dbReference type="Proteomes" id="UP000002534"/>
    </source>
</evidence>
<proteinExistence type="inferred from homology"/>
<dbReference type="Gene3D" id="3.90.660.20">
    <property type="entry name" value="Protoporphyrinogen oxidase, mitochondrial, domain 2"/>
    <property type="match status" value="1"/>
</dbReference>
<reference evidence="9" key="1">
    <citation type="submission" date="2005-10" db="EMBL/GenBank/DDBJ databases">
        <title>Complete sequence of Pelobacter carbinolicus DSM 2380.</title>
        <authorList>
            <person name="Copeland A."/>
            <person name="Lucas S."/>
            <person name="Lapidus A."/>
            <person name="Barry K."/>
            <person name="Detter J.C."/>
            <person name="Glavina T."/>
            <person name="Hammon N."/>
            <person name="Israni S."/>
            <person name="Pitluck S."/>
            <person name="Chertkov O."/>
            <person name="Schmutz J."/>
            <person name="Larimer F."/>
            <person name="Land M."/>
            <person name="Kyrpides N."/>
            <person name="Ivanova N."/>
            <person name="Richardson P."/>
        </authorList>
    </citation>
    <scope>NUCLEOTIDE SEQUENCE [LARGE SCALE GENOMIC DNA]</scope>
    <source>
        <strain evidence="9">DSM 2380 / NBRC 103641 / GraBd1</strain>
    </source>
</reference>
<keyword evidence="9" id="KW-1185">Reference proteome</keyword>
<dbReference type="RefSeq" id="WP_011340478.1">
    <property type="nucleotide sequence ID" value="NC_007498.2"/>
</dbReference>
<dbReference type="HOGENOM" id="CLU_009629_3_0_7"/>
<reference evidence="8 9" key="2">
    <citation type="journal article" date="2012" name="BMC Genomics">
        <title>The genome of Pelobacter carbinolicus reveals surprising metabolic capabilities and physiological features.</title>
        <authorList>
            <person name="Aklujkar M."/>
            <person name="Haveman S.A."/>
            <person name="Didonato R.Jr."/>
            <person name="Chertkov O."/>
            <person name="Han C.S."/>
            <person name="Land M.L."/>
            <person name="Brown P."/>
            <person name="Lovley D.R."/>
        </authorList>
    </citation>
    <scope>NUCLEOTIDE SEQUENCE [LARGE SCALE GENOMIC DNA]</scope>
    <source>
        <strain evidence="9">DSM 2380 / NBRC 103641 / GraBd1</strain>
    </source>
</reference>
<evidence type="ECO:0000256" key="4">
    <source>
        <dbReference type="ARBA" id="ARBA00023002"/>
    </source>
</evidence>
<dbReference type="EMBL" id="CP000142">
    <property type="protein sequence ID" value="ABA88031.1"/>
    <property type="molecule type" value="Genomic_DNA"/>
</dbReference>
<evidence type="ECO:0000313" key="8">
    <source>
        <dbReference type="EMBL" id="ABA88031.1"/>
    </source>
</evidence>
<dbReference type="PANTHER" id="PTHR42923:SF3">
    <property type="entry name" value="PROTOPORPHYRINOGEN OXIDASE"/>
    <property type="match status" value="1"/>
</dbReference>
<dbReference type="GO" id="GO:0006783">
    <property type="term" value="P:heme biosynthetic process"/>
    <property type="evidence" value="ECO:0007669"/>
    <property type="project" value="UniProtKB-UniRule"/>
</dbReference>
<accession>Q3A6H6</accession>
<evidence type="ECO:0000256" key="2">
    <source>
        <dbReference type="ARBA" id="ARBA00022630"/>
    </source>
</evidence>
<dbReference type="KEGG" id="pca:Pcar_0772"/>
<comment type="subcellular location">
    <subcellularLocation>
        <location evidence="6">Cytoplasm</location>
    </subcellularLocation>
</comment>
<evidence type="ECO:0000256" key="6">
    <source>
        <dbReference type="RuleBase" id="RU364052"/>
    </source>
</evidence>
<comment type="cofactor">
    <cofactor evidence="1 6">
        <name>FAD</name>
        <dbReference type="ChEBI" id="CHEBI:57692"/>
    </cofactor>
</comment>
<dbReference type="STRING" id="338963.Pcar_0772"/>
<evidence type="ECO:0000259" key="7">
    <source>
        <dbReference type="Pfam" id="PF01593"/>
    </source>
</evidence>
<keyword evidence="6" id="KW-0963">Cytoplasm</keyword>